<dbReference type="FunFam" id="3.30.830.10:FF:000003">
    <property type="entry name" value="Insulin-degrading enzyme"/>
    <property type="match status" value="1"/>
</dbReference>
<evidence type="ECO:0000256" key="1">
    <source>
        <dbReference type="ARBA" id="ARBA00007261"/>
    </source>
</evidence>
<feature type="domain" description="Coenzyme PQQ synthesis protein F-like C-terminal lobe" evidence="11">
    <location>
        <begin position="912"/>
        <end position="1007"/>
    </location>
</feature>
<dbReference type="InterPro" id="IPR011249">
    <property type="entry name" value="Metalloenz_LuxS/M16"/>
</dbReference>
<dbReference type="InterPro" id="IPR011765">
    <property type="entry name" value="Pept_M16_N"/>
</dbReference>
<sequence>MITAAQRTRLLTALPLGRPSHLCTNSPALCTRHSTPASASIAPITAASHQQTKTPLASGSPRPLATLLSVYKSPQPSPASASATSAPPRAQLTSRNSARAFHTTTAVFSMGESLGRHVARTRIEDLERPALDDRSYRITTLANQLEVLLIHDPKTDQASAALDVNVGSFSDWEDLPGIAHAVEHLLFMGTEKYPEENNYNKYLASHSGHSNAYTAATSTNYYFELAVSQSNNSGTSTPNPTSEQLPESKEQSPLWGALDRFGQFFISPLFLEDTVDRELKAVDSENKKNLQIDTWRLHQLNKALSNPKHPYNHFSTGNWKTLHDDPIARGVQIRDKFMEFHAQHYSANQMKLVVLGRESLDTLEEWVEEIYSKIPNKDLPNKRWDDVPVYTEKELLIQTFARPVFETRTIELSFLYRDEDEFYESHPSRYLSHLIGHEGPGSILAYIKGKGWANGLGAGGSTMCPGSGLFQIKIKLTEDGLRHYKEVVKIVFQYIAMIREHEPQQWIVDEQIKISEVEFRFKEKSPPSRTTSALASVMQKPYDRKMILSGPAVVRKFDAQRISEAMSYLRPDNFRFTIVSENSSVEWDQKEKWYGTEYKTEKIPAEFIQEVKDAFESKSRPSELHLPHKNEFIPNKLEVEKKEVSQPLKAPKLLRNDPSVRLWWKKDDQFWVPKANVHVHLRTPIAYTTARTSLMTSVYRDLVNDALVEYVYDAELSGLVYEVSCGRTGIMISVEGYNDKLHVLLEKLLVQFRDLEVRDDRFKIVHDRETRDFRNWNYRQPYHQIGTYARYFRRDGVHTMEDVADELETITAQDLREFIPQVLRQLHIEVFAHGNLYKEDALKLADLVEQTLRPKILPLSQYPITRNFILPPGSNYIYERQLQDPANVNHCIEYGLYIGDRRDDLTRAKISLLAQMTDEPAFNQLRTIEQLGYVVFSGPTAGVIYAGYRVLIQSEKDCRYLEGRIENFLTQFESTLDNMSDEEFEKHKSAVISRKLEKFKNLGSEYESMTNPMASDIYEFNLNETDATNVETLTKPQMQSFYKHHITPTSPHRAKLSVHLIAQAKPKQPSLPDLLKQAQSALDTILKAEKITPPTDDPASTVLKPRLDAVKAPKEIKPVIETYFIEDLGLDKSKADKVVDEVMAALGLAETGIAGNLDAADGKDKDGGEAVGPGKPVFITDIPAFKAGLLVSTGVTPGANLDRYMEDAAKL</sequence>
<evidence type="ECO:0000256" key="2">
    <source>
        <dbReference type="ARBA" id="ARBA00022670"/>
    </source>
</evidence>
<protein>
    <submittedName>
        <fullName evidence="12">Uncharacterized protein</fullName>
    </submittedName>
</protein>
<evidence type="ECO:0000256" key="5">
    <source>
        <dbReference type="ARBA" id="ARBA00022833"/>
    </source>
</evidence>
<dbReference type="InterPro" id="IPR007863">
    <property type="entry name" value="Peptidase_M16_C"/>
</dbReference>
<name>A0A9W4U6G5_9PLEO</name>
<dbReference type="SUPFAM" id="SSF63411">
    <property type="entry name" value="LuxS/MPP-like metallohydrolase"/>
    <property type="match status" value="4"/>
</dbReference>
<evidence type="ECO:0000256" key="7">
    <source>
        <dbReference type="SAM" id="MobiDB-lite"/>
    </source>
</evidence>
<dbReference type="GO" id="GO:0005739">
    <property type="term" value="C:mitochondrion"/>
    <property type="evidence" value="ECO:0007669"/>
    <property type="project" value="TreeGrafter"/>
</dbReference>
<dbReference type="AlphaFoldDB" id="A0A9W4U6G5"/>
<keyword evidence="5" id="KW-0862">Zinc</keyword>
<dbReference type="FunFam" id="3.30.830.10:FF:000005">
    <property type="entry name" value="nardilysin isoform X1"/>
    <property type="match status" value="1"/>
</dbReference>
<evidence type="ECO:0000256" key="6">
    <source>
        <dbReference type="ARBA" id="ARBA00023049"/>
    </source>
</evidence>
<feature type="compositionally biased region" description="Polar residues" evidence="7">
    <location>
        <begin position="229"/>
        <end position="245"/>
    </location>
</feature>
<evidence type="ECO:0000256" key="3">
    <source>
        <dbReference type="ARBA" id="ARBA00022723"/>
    </source>
</evidence>
<dbReference type="Pfam" id="PF16187">
    <property type="entry name" value="Peptidase_M16_M"/>
    <property type="match status" value="1"/>
</dbReference>
<dbReference type="InterPro" id="IPR032632">
    <property type="entry name" value="Peptidase_M16_M"/>
</dbReference>
<dbReference type="GO" id="GO:0005829">
    <property type="term" value="C:cytosol"/>
    <property type="evidence" value="ECO:0007669"/>
    <property type="project" value="TreeGrafter"/>
</dbReference>
<comment type="similarity">
    <text evidence="1">Belongs to the peptidase M16 family.</text>
</comment>
<keyword evidence="6" id="KW-0482">Metalloprotease</keyword>
<dbReference type="GO" id="GO:0051603">
    <property type="term" value="P:proteolysis involved in protein catabolic process"/>
    <property type="evidence" value="ECO:0007669"/>
    <property type="project" value="TreeGrafter"/>
</dbReference>
<accession>A0A9W4U6G5</accession>
<feature type="domain" description="Peptidase M16 middle/third" evidence="10">
    <location>
        <begin position="519"/>
        <end position="805"/>
    </location>
</feature>
<evidence type="ECO:0000259" key="8">
    <source>
        <dbReference type="Pfam" id="PF00675"/>
    </source>
</evidence>
<keyword evidence="4" id="KW-0378">Hydrolase</keyword>
<dbReference type="OrthoDB" id="952271at2759"/>
<comment type="caution">
    <text evidence="12">The sequence shown here is derived from an EMBL/GenBank/DDBJ whole genome shotgun (WGS) entry which is preliminary data.</text>
</comment>
<dbReference type="Proteomes" id="UP001152607">
    <property type="component" value="Unassembled WGS sequence"/>
</dbReference>
<dbReference type="Pfam" id="PF00675">
    <property type="entry name" value="Peptidase_M16"/>
    <property type="match status" value="1"/>
</dbReference>
<evidence type="ECO:0000313" key="12">
    <source>
        <dbReference type="EMBL" id="CAI6303660.1"/>
    </source>
</evidence>
<evidence type="ECO:0000259" key="9">
    <source>
        <dbReference type="Pfam" id="PF05193"/>
    </source>
</evidence>
<evidence type="ECO:0000259" key="11">
    <source>
        <dbReference type="Pfam" id="PF22456"/>
    </source>
</evidence>
<evidence type="ECO:0000313" key="13">
    <source>
        <dbReference type="Proteomes" id="UP001152607"/>
    </source>
</evidence>
<dbReference type="FunFam" id="3.30.830.10:FF:000004">
    <property type="entry name" value="Putative insulin-degrading enzyme"/>
    <property type="match status" value="1"/>
</dbReference>
<feature type="region of interest" description="Disordered" evidence="7">
    <location>
        <begin position="229"/>
        <end position="252"/>
    </location>
</feature>
<feature type="domain" description="Peptidase M16 N-terminal" evidence="8">
    <location>
        <begin position="147"/>
        <end position="308"/>
    </location>
</feature>
<dbReference type="InterPro" id="IPR050626">
    <property type="entry name" value="Peptidase_M16"/>
</dbReference>
<organism evidence="12 13">
    <name type="scientific">Periconia digitata</name>
    <dbReference type="NCBI Taxonomy" id="1303443"/>
    <lineage>
        <taxon>Eukaryota</taxon>
        <taxon>Fungi</taxon>
        <taxon>Dikarya</taxon>
        <taxon>Ascomycota</taxon>
        <taxon>Pezizomycotina</taxon>
        <taxon>Dothideomycetes</taxon>
        <taxon>Pleosporomycetidae</taxon>
        <taxon>Pleosporales</taxon>
        <taxon>Massarineae</taxon>
        <taxon>Periconiaceae</taxon>
        <taxon>Periconia</taxon>
    </lineage>
</organism>
<keyword evidence="13" id="KW-1185">Reference proteome</keyword>
<evidence type="ECO:0000256" key="4">
    <source>
        <dbReference type="ARBA" id="ARBA00022801"/>
    </source>
</evidence>
<dbReference type="EMBL" id="CAOQHR010000002">
    <property type="protein sequence ID" value="CAI6303660.1"/>
    <property type="molecule type" value="Genomic_DNA"/>
</dbReference>
<dbReference type="GO" id="GO:0046872">
    <property type="term" value="F:metal ion binding"/>
    <property type="evidence" value="ECO:0007669"/>
    <property type="project" value="UniProtKB-KW"/>
</dbReference>
<dbReference type="Gene3D" id="3.30.830.10">
    <property type="entry name" value="Metalloenzyme, LuxS/M16 peptidase-like"/>
    <property type="match status" value="4"/>
</dbReference>
<dbReference type="PANTHER" id="PTHR43690">
    <property type="entry name" value="NARDILYSIN"/>
    <property type="match status" value="1"/>
</dbReference>
<keyword evidence="2" id="KW-0645">Protease</keyword>
<feature type="region of interest" description="Disordered" evidence="7">
    <location>
        <begin position="72"/>
        <end position="94"/>
    </location>
</feature>
<dbReference type="GO" id="GO:0043171">
    <property type="term" value="P:peptide catabolic process"/>
    <property type="evidence" value="ECO:0007669"/>
    <property type="project" value="TreeGrafter"/>
</dbReference>
<reference evidence="12" key="1">
    <citation type="submission" date="2023-01" db="EMBL/GenBank/DDBJ databases">
        <authorList>
            <person name="Van Ghelder C."/>
            <person name="Rancurel C."/>
        </authorList>
    </citation>
    <scope>NUCLEOTIDE SEQUENCE</scope>
    <source>
        <strain evidence="12">CNCM I-4278</strain>
    </source>
</reference>
<dbReference type="GO" id="GO:0004222">
    <property type="term" value="F:metalloendopeptidase activity"/>
    <property type="evidence" value="ECO:0007669"/>
    <property type="project" value="TreeGrafter"/>
</dbReference>
<evidence type="ECO:0000259" key="10">
    <source>
        <dbReference type="Pfam" id="PF16187"/>
    </source>
</evidence>
<feature type="compositionally biased region" description="Low complexity" evidence="7">
    <location>
        <begin position="78"/>
        <end position="90"/>
    </location>
</feature>
<feature type="domain" description="Peptidase M16 C-terminal" evidence="9">
    <location>
        <begin position="334"/>
        <end position="513"/>
    </location>
</feature>
<dbReference type="Pfam" id="PF22456">
    <property type="entry name" value="PqqF-like_C_4"/>
    <property type="match status" value="1"/>
</dbReference>
<gene>
    <name evidence="12" type="ORF">PDIGIT_LOCUS2933</name>
</gene>
<proteinExistence type="inferred from homology"/>
<dbReference type="InterPro" id="IPR054734">
    <property type="entry name" value="PqqF-like_C_4"/>
</dbReference>
<dbReference type="Pfam" id="PF05193">
    <property type="entry name" value="Peptidase_M16_C"/>
    <property type="match status" value="1"/>
</dbReference>
<dbReference type="PANTHER" id="PTHR43690:SF18">
    <property type="entry name" value="INSULIN-DEGRADING ENZYME-RELATED"/>
    <property type="match status" value="1"/>
</dbReference>
<keyword evidence="3" id="KW-0479">Metal-binding</keyword>